<dbReference type="OrthoDB" id="1693686at2759"/>
<evidence type="ECO:0000256" key="1">
    <source>
        <dbReference type="SAM" id="MobiDB-lite"/>
    </source>
</evidence>
<sequence length="319" mass="34605">MIHHMEEEEAPNNPKTVKLVPDCGIMQQCPHHHNHAGGICAFCLQDKLGKLLSSSFPAPIQPSSPPSSSSPSPSSPPPPPSFRSNNTPPPSSSSSLPTKKTDHYTRSRLPFLLANKTCAKKKQHSSSSSTSAPADVVLKRSKSTATPRRDTKFFNNHDILIQDFTPRKRNGFWSFLYLSSSSSSSSSKKLHANNNGATPRVSASISSASGLTITKPTTTTVAGGLQESSDGYVSVCSSFERKVSRSRSVGCGSSRSFSGDFFDRISNGFGDCTLRRVESQREGNHNKHHHHNQQCMKERVKCGGIFGGFMMMPNTSSFS</sequence>
<organism evidence="2 3">
    <name type="scientific">Arachis duranensis</name>
    <name type="common">Wild peanut</name>
    <dbReference type="NCBI Taxonomy" id="130453"/>
    <lineage>
        <taxon>Eukaryota</taxon>
        <taxon>Viridiplantae</taxon>
        <taxon>Streptophyta</taxon>
        <taxon>Embryophyta</taxon>
        <taxon>Tracheophyta</taxon>
        <taxon>Spermatophyta</taxon>
        <taxon>Magnoliopsida</taxon>
        <taxon>eudicotyledons</taxon>
        <taxon>Gunneridae</taxon>
        <taxon>Pentapetalae</taxon>
        <taxon>rosids</taxon>
        <taxon>fabids</taxon>
        <taxon>Fabales</taxon>
        <taxon>Fabaceae</taxon>
        <taxon>Papilionoideae</taxon>
        <taxon>50 kb inversion clade</taxon>
        <taxon>dalbergioids sensu lato</taxon>
        <taxon>Dalbergieae</taxon>
        <taxon>Pterocarpus clade</taxon>
        <taxon>Arachis</taxon>
    </lineage>
</organism>
<gene>
    <name evidence="3" type="primary">LOC107483588</name>
</gene>
<name>A0A6P4CZ48_ARADU</name>
<dbReference type="RefSeq" id="XP_015959689.1">
    <property type="nucleotide sequence ID" value="XM_016104203.3"/>
</dbReference>
<feature type="compositionally biased region" description="Polar residues" evidence="1">
    <location>
        <begin position="192"/>
        <end position="201"/>
    </location>
</feature>
<reference evidence="3" key="2">
    <citation type="submission" date="2025-08" db="UniProtKB">
        <authorList>
            <consortium name="RefSeq"/>
        </authorList>
    </citation>
    <scope>IDENTIFICATION</scope>
    <source>
        <tissue evidence="3">Whole plant</tissue>
    </source>
</reference>
<keyword evidence="2" id="KW-1185">Reference proteome</keyword>
<dbReference type="KEGG" id="adu:107483588"/>
<dbReference type="AlphaFoldDB" id="A0A6P4CZ48"/>
<feature type="compositionally biased region" description="Pro residues" evidence="1">
    <location>
        <begin position="73"/>
        <end position="91"/>
    </location>
</feature>
<accession>A0A6P4CZ48</accession>
<dbReference type="PANTHER" id="PTHR34460">
    <property type="entry name" value="VITELLOGENIN-LIKE PROTEIN"/>
    <property type="match status" value="1"/>
</dbReference>
<feature type="region of interest" description="Disordered" evidence="1">
    <location>
        <begin position="54"/>
        <end position="105"/>
    </location>
</feature>
<evidence type="ECO:0000313" key="3">
    <source>
        <dbReference type="RefSeq" id="XP_015959689.1"/>
    </source>
</evidence>
<dbReference type="GeneID" id="107483588"/>
<reference evidence="2" key="1">
    <citation type="journal article" date="2016" name="Nat. Genet.">
        <title>The genome sequences of Arachis duranensis and Arachis ipaensis, the diploid ancestors of cultivated peanut.</title>
        <authorList>
            <person name="Bertioli D.J."/>
            <person name="Cannon S.B."/>
            <person name="Froenicke L."/>
            <person name="Huang G."/>
            <person name="Farmer A.D."/>
            <person name="Cannon E.K."/>
            <person name="Liu X."/>
            <person name="Gao D."/>
            <person name="Clevenger J."/>
            <person name="Dash S."/>
            <person name="Ren L."/>
            <person name="Moretzsohn M.C."/>
            <person name="Shirasawa K."/>
            <person name="Huang W."/>
            <person name="Vidigal B."/>
            <person name="Abernathy B."/>
            <person name="Chu Y."/>
            <person name="Niederhuth C.E."/>
            <person name="Umale P."/>
            <person name="Araujo A.C."/>
            <person name="Kozik A."/>
            <person name="Kim K.D."/>
            <person name="Burow M.D."/>
            <person name="Varshney R.K."/>
            <person name="Wang X."/>
            <person name="Zhang X."/>
            <person name="Barkley N."/>
            <person name="Guimaraes P.M."/>
            <person name="Isobe S."/>
            <person name="Guo B."/>
            <person name="Liao B."/>
            <person name="Stalker H.T."/>
            <person name="Schmitz R.J."/>
            <person name="Scheffler B.E."/>
            <person name="Leal-Bertioli S.C."/>
            <person name="Xun X."/>
            <person name="Jackson S.A."/>
            <person name="Michelmore R."/>
            <person name="Ozias-Akins P."/>
        </authorList>
    </citation>
    <scope>NUCLEOTIDE SEQUENCE [LARGE SCALE GENOMIC DNA]</scope>
    <source>
        <strain evidence="2">cv. V14167</strain>
    </source>
</reference>
<feature type="region of interest" description="Disordered" evidence="1">
    <location>
        <begin position="182"/>
        <end position="201"/>
    </location>
</feature>
<dbReference type="PANTHER" id="PTHR34460:SF2">
    <property type="entry name" value="OS04G0405500 PROTEIN"/>
    <property type="match status" value="1"/>
</dbReference>
<feature type="region of interest" description="Disordered" evidence="1">
    <location>
        <begin position="119"/>
        <end position="150"/>
    </location>
</feature>
<evidence type="ECO:0000313" key="2">
    <source>
        <dbReference type="Proteomes" id="UP000515211"/>
    </source>
</evidence>
<dbReference type="Proteomes" id="UP000515211">
    <property type="component" value="Chromosome 4"/>
</dbReference>
<protein>
    <submittedName>
        <fullName evidence="3">Cell wall protein RBR3</fullName>
    </submittedName>
</protein>
<proteinExistence type="predicted"/>